<organism evidence="1 2">
    <name type="scientific">Rhynchophorus ferrugineus</name>
    <name type="common">Red palm weevil</name>
    <name type="synonym">Curculio ferrugineus</name>
    <dbReference type="NCBI Taxonomy" id="354439"/>
    <lineage>
        <taxon>Eukaryota</taxon>
        <taxon>Metazoa</taxon>
        <taxon>Ecdysozoa</taxon>
        <taxon>Arthropoda</taxon>
        <taxon>Hexapoda</taxon>
        <taxon>Insecta</taxon>
        <taxon>Pterygota</taxon>
        <taxon>Neoptera</taxon>
        <taxon>Endopterygota</taxon>
        <taxon>Coleoptera</taxon>
        <taxon>Polyphaga</taxon>
        <taxon>Cucujiformia</taxon>
        <taxon>Curculionidae</taxon>
        <taxon>Dryophthorinae</taxon>
        <taxon>Rhynchophorus</taxon>
    </lineage>
</organism>
<dbReference type="Proteomes" id="UP000625711">
    <property type="component" value="Unassembled WGS sequence"/>
</dbReference>
<evidence type="ECO:0000313" key="1">
    <source>
        <dbReference type="EMBL" id="KAF7274552.1"/>
    </source>
</evidence>
<comment type="caution">
    <text evidence="1">The sequence shown here is derived from an EMBL/GenBank/DDBJ whole genome shotgun (WGS) entry which is preliminary data.</text>
</comment>
<gene>
    <name evidence="1" type="ORF">GWI33_012800</name>
</gene>
<sequence length="97" mass="10953">MIYIITATGDLNSNIESRSRPVTGQVEDGLKMVGKYMLYHFAHKASREQSYTQIQSDISILDDIFTLEDPDQTDLEELTEYLRGNSQGTIEYGNASN</sequence>
<dbReference type="AlphaFoldDB" id="A0A834I8J3"/>
<protein>
    <submittedName>
        <fullName evidence="1">Uncharacterized protein</fullName>
    </submittedName>
</protein>
<evidence type="ECO:0000313" key="2">
    <source>
        <dbReference type="Proteomes" id="UP000625711"/>
    </source>
</evidence>
<name>A0A834I8J3_RHYFE</name>
<reference evidence="1" key="1">
    <citation type="submission" date="2020-08" db="EMBL/GenBank/DDBJ databases">
        <title>Genome sequencing and assembly of the red palm weevil Rhynchophorus ferrugineus.</title>
        <authorList>
            <person name="Dias G.B."/>
            <person name="Bergman C.M."/>
            <person name="Manee M."/>
        </authorList>
    </citation>
    <scope>NUCLEOTIDE SEQUENCE</scope>
    <source>
        <strain evidence="1">AA-2017</strain>
        <tissue evidence="1">Whole larva</tissue>
    </source>
</reference>
<keyword evidence="2" id="KW-1185">Reference proteome</keyword>
<accession>A0A834I8J3</accession>
<proteinExistence type="predicted"/>
<dbReference type="EMBL" id="JAACXV010012610">
    <property type="protein sequence ID" value="KAF7274552.1"/>
    <property type="molecule type" value="Genomic_DNA"/>
</dbReference>